<name>A0A368S5Y8_SETIT</name>
<reference evidence="3" key="1">
    <citation type="journal article" date="2012" name="Nat. Biotechnol.">
        <title>Reference genome sequence of the model plant Setaria.</title>
        <authorList>
            <person name="Bennetzen J.L."/>
            <person name="Schmutz J."/>
            <person name="Wang H."/>
            <person name="Percifield R."/>
            <person name="Hawkins J."/>
            <person name="Pontaroli A.C."/>
            <person name="Estep M."/>
            <person name="Feng L."/>
            <person name="Vaughn J.N."/>
            <person name="Grimwood J."/>
            <person name="Jenkins J."/>
            <person name="Barry K."/>
            <person name="Lindquist E."/>
            <person name="Hellsten U."/>
            <person name="Deshpande S."/>
            <person name="Wang X."/>
            <person name="Wu X."/>
            <person name="Mitros T."/>
            <person name="Triplett J."/>
            <person name="Yang X."/>
            <person name="Ye C.Y."/>
            <person name="Mauro-Herrera M."/>
            <person name="Wang L."/>
            <person name="Li P."/>
            <person name="Sharma M."/>
            <person name="Sharma R."/>
            <person name="Ronald P.C."/>
            <person name="Panaud O."/>
            <person name="Kellogg E.A."/>
            <person name="Brutnell T.P."/>
            <person name="Doust A.N."/>
            <person name="Tuskan G.A."/>
            <person name="Rokhsar D."/>
            <person name="Devos K.M."/>
        </authorList>
    </citation>
    <scope>NUCLEOTIDE SEQUENCE [LARGE SCALE GENOMIC DNA]</scope>
    <source>
        <strain evidence="3">Yugu1</strain>
    </source>
</reference>
<feature type="domain" description="ABC1 atypical kinase-like" evidence="2">
    <location>
        <begin position="219"/>
        <end position="375"/>
    </location>
</feature>
<comment type="similarity">
    <text evidence="1">Belongs to the protein kinase superfamily. ADCK protein kinase family.</text>
</comment>
<dbReference type="InterPro" id="IPR050154">
    <property type="entry name" value="UbiB_kinase"/>
</dbReference>
<dbReference type="PANTHER" id="PTHR10566:SF53">
    <property type="entry name" value="PROTEIN ACTIVITY OF BC1 COMPLEX KINASE 1, CHLOROPLASTIC"/>
    <property type="match status" value="1"/>
</dbReference>
<dbReference type="AlphaFoldDB" id="A0A368S5Y8"/>
<dbReference type="PANTHER" id="PTHR10566">
    <property type="entry name" value="CHAPERONE-ACTIVITY OF BC1 COMPLEX CABC1 -RELATED"/>
    <property type="match status" value="1"/>
</dbReference>
<dbReference type="OrthoDB" id="427480at2759"/>
<dbReference type="EMBL" id="CM003535">
    <property type="protein sequence ID" value="RCV37852.1"/>
    <property type="molecule type" value="Genomic_DNA"/>
</dbReference>
<accession>A0A368S5Y8</accession>
<dbReference type="CDD" id="cd05121">
    <property type="entry name" value="ABC1_ADCK3-like"/>
    <property type="match status" value="1"/>
</dbReference>
<evidence type="ECO:0000259" key="2">
    <source>
        <dbReference type="Pfam" id="PF03109"/>
    </source>
</evidence>
<organism evidence="3">
    <name type="scientific">Setaria italica</name>
    <name type="common">Foxtail millet</name>
    <name type="synonym">Panicum italicum</name>
    <dbReference type="NCBI Taxonomy" id="4555"/>
    <lineage>
        <taxon>Eukaryota</taxon>
        <taxon>Viridiplantae</taxon>
        <taxon>Streptophyta</taxon>
        <taxon>Embryophyta</taxon>
        <taxon>Tracheophyta</taxon>
        <taxon>Spermatophyta</taxon>
        <taxon>Magnoliopsida</taxon>
        <taxon>Liliopsida</taxon>
        <taxon>Poales</taxon>
        <taxon>Poaceae</taxon>
        <taxon>PACMAD clade</taxon>
        <taxon>Panicoideae</taxon>
        <taxon>Panicodae</taxon>
        <taxon>Paniceae</taxon>
        <taxon>Cenchrinae</taxon>
        <taxon>Setaria</taxon>
    </lineage>
</organism>
<dbReference type="SUPFAM" id="SSF56112">
    <property type="entry name" value="Protein kinase-like (PK-like)"/>
    <property type="match status" value="1"/>
</dbReference>
<dbReference type="InterPro" id="IPR011009">
    <property type="entry name" value="Kinase-like_dom_sf"/>
</dbReference>
<reference evidence="3" key="2">
    <citation type="submission" date="2015-07" db="EMBL/GenBank/DDBJ databases">
        <authorList>
            <person name="Noorani M."/>
        </authorList>
    </citation>
    <scope>NUCLEOTIDE SEQUENCE</scope>
    <source>
        <strain evidence="3">Yugu1</strain>
    </source>
</reference>
<proteinExistence type="inferred from homology"/>
<dbReference type="InterPro" id="IPR004147">
    <property type="entry name" value="ABC1_dom"/>
</dbReference>
<sequence length="481" mass="54607">MELCTACIWTSAQWSHTLTPNRRASYHGFARSISLVPQRRRRSTLYVTNAASTSAPVSSQNITQLPRTKSISSDKPSSALEQLDIERGVCIPFRKYTPEMVRKKVMDSRGSILSLASRGVEIIWKLGFYWSSLVYDFLVGRDEEIVPRQLRNLLCDLGPSFIKAGQVLANRPDIIREDYMNELCILQDDAPPVPNQVAFAIIEEELGQPLERLFRDYRDLFLFRTLASFLNGISLQKLGCNAEFIVDEFGEKLLQELDYTLEATNIEDFLENLKDDPTVKIPRVYKQPSGSRVPVMEWIDGIRCTDPQAIKEARIDVEGFLTVGVSAALRQLLEFDLFHGDPHPGNIFAMRDGHISYVDFGNVAVLSQVAYLYVAKRLLTDPNPAMRERLIQVLFKDGAFQWKRLENLIVLAKENVSKMSSNPALKKNSSQAMRSRQLESKLDLSETIKDGARMFLIDAGIRRQLILAFTEDSKLHVEEVL</sequence>
<evidence type="ECO:0000313" key="3">
    <source>
        <dbReference type="EMBL" id="RCV37852.1"/>
    </source>
</evidence>
<gene>
    <name evidence="3" type="ORF">SETIT_8G095400v2</name>
</gene>
<dbReference type="STRING" id="4555.A0A368S5Y8"/>
<dbReference type="Pfam" id="PF03109">
    <property type="entry name" value="ABC1"/>
    <property type="match status" value="1"/>
</dbReference>
<protein>
    <recommendedName>
        <fullName evidence="2">ABC1 atypical kinase-like domain-containing protein</fullName>
    </recommendedName>
</protein>
<evidence type="ECO:0000256" key="1">
    <source>
        <dbReference type="ARBA" id="ARBA00009670"/>
    </source>
</evidence>